<name>A0A2S9Q182_9ACTN</name>
<keyword evidence="1" id="KW-0560">Oxidoreductase</keyword>
<dbReference type="Gene3D" id="3.30.43.10">
    <property type="entry name" value="Uridine Diphospho-n-acetylenolpyruvylglucosamine Reductase, domain 2"/>
    <property type="match status" value="1"/>
</dbReference>
<dbReference type="GO" id="GO:0080049">
    <property type="term" value="F:L-gulono-1,4-lactone dehydrogenase activity"/>
    <property type="evidence" value="ECO:0007669"/>
    <property type="project" value="TreeGrafter"/>
</dbReference>
<feature type="domain" description="FAD-binding PCMH-type" evidence="2">
    <location>
        <begin position="12"/>
        <end position="176"/>
    </location>
</feature>
<dbReference type="Gene3D" id="3.30.465.10">
    <property type="match status" value="1"/>
</dbReference>
<organism evidence="3 4">
    <name type="scientific">Streptomyces solincola</name>
    <dbReference type="NCBI Taxonomy" id="2100817"/>
    <lineage>
        <taxon>Bacteria</taxon>
        <taxon>Bacillati</taxon>
        <taxon>Actinomycetota</taxon>
        <taxon>Actinomycetes</taxon>
        <taxon>Kitasatosporales</taxon>
        <taxon>Streptomycetaceae</taxon>
        <taxon>Streptomyces</taxon>
    </lineage>
</organism>
<sequence length="416" mass="44949">MTTNATNWSGTVRFGARQVHQPTSVAQLQEIVAGATRVRALGTGHSFSPVADTRGDMVRLDALPERCDVSADGTRARVSAALTYGELAPRLHRSGRALPNLGSLPHICVAGACATGTHGSGNRCRCIAAGVRSLIAVTPDGTPVTFDRGDAAFGGAVVSLGSLGIVTELTLDLVPAFDVEQYVFEEVPWEVLVERLGQVMACAYSVSAFTTPGGPADLWVKRRVQDDPPDLGGTGARPATAQRHPVAAMSAVNCTPQLGEPGPWHERLPHFRAEFTPATGHEIQSEYLVAAADGPKALEALVPLRDRLAPLLQIVEIRTVAADDCWLSPAYHRDSVALHFTWLPDPEGVAGLVPRIEEALAPFAARPHWGKVFRTDPAAVADLYPRWEDYRDLLRRYDPRGKLRNPMIDRYFPPED</sequence>
<dbReference type="Gene3D" id="3.30.70.2520">
    <property type="match status" value="1"/>
</dbReference>
<accession>A0A2S9Q182</accession>
<dbReference type="RefSeq" id="WP_105867540.1">
    <property type="nucleotide sequence ID" value="NZ_PVLV01000062.1"/>
</dbReference>
<dbReference type="PANTHER" id="PTHR43762">
    <property type="entry name" value="L-GULONOLACTONE OXIDASE"/>
    <property type="match status" value="1"/>
</dbReference>
<evidence type="ECO:0000259" key="2">
    <source>
        <dbReference type="PROSITE" id="PS51387"/>
    </source>
</evidence>
<dbReference type="InterPro" id="IPR007173">
    <property type="entry name" value="ALO_C"/>
</dbReference>
<dbReference type="InterPro" id="IPR016169">
    <property type="entry name" value="FAD-bd_PCMH_sub2"/>
</dbReference>
<comment type="caution">
    <text evidence="3">The sequence shown here is derived from an EMBL/GenBank/DDBJ whole genome shotgun (WGS) entry which is preliminary data.</text>
</comment>
<protein>
    <submittedName>
        <fullName evidence="3">FAD-binding protein</fullName>
    </submittedName>
</protein>
<dbReference type="InterPro" id="IPR006094">
    <property type="entry name" value="Oxid_FAD_bind_N"/>
</dbReference>
<dbReference type="Pfam" id="PF01565">
    <property type="entry name" value="FAD_binding_4"/>
    <property type="match status" value="1"/>
</dbReference>
<dbReference type="PIRSF" id="PIRSF000136">
    <property type="entry name" value="LGO_GLO"/>
    <property type="match status" value="1"/>
</dbReference>
<dbReference type="InterPro" id="IPR016167">
    <property type="entry name" value="FAD-bd_PCMH_sub1"/>
</dbReference>
<dbReference type="InterPro" id="IPR010031">
    <property type="entry name" value="FAD_lactone_oxidase-like"/>
</dbReference>
<evidence type="ECO:0000313" key="3">
    <source>
        <dbReference type="EMBL" id="PRH80367.1"/>
    </source>
</evidence>
<keyword evidence="4" id="KW-1185">Reference proteome</keyword>
<dbReference type="EMBL" id="PVLV01000062">
    <property type="protein sequence ID" value="PRH80367.1"/>
    <property type="molecule type" value="Genomic_DNA"/>
</dbReference>
<dbReference type="PANTHER" id="PTHR43762:SF1">
    <property type="entry name" value="D-ARABINONO-1,4-LACTONE OXIDASE"/>
    <property type="match status" value="1"/>
</dbReference>
<dbReference type="InterPro" id="IPR016171">
    <property type="entry name" value="Vanillyl_alc_oxidase_C-sub2"/>
</dbReference>
<dbReference type="GO" id="GO:0016020">
    <property type="term" value="C:membrane"/>
    <property type="evidence" value="ECO:0007669"/>
    <property type="project" value="InterPro"/>
</dbReference>
<reference evidence="3 4" key="1">
    <citation type="submission" date="2018-03" db="EMBL/GenBank/DDBJ databases">
        <title>Novel Streptomyces sp. from soil.</title>
        <authorList>
            <person name="Tan G.Y.A."/>
            <person name="Lee Z.Y."/>
        </authorList>
    </citation>
    <scope>NUCLEOTIDE SEQUENCE [LARGE SCALE GENOMIC DNA]</scope>
    <source>
        <strain evidence="3 4">ST5x</strain>
    </source>
</reference>
<proteinExistence type="predicted"/>
<dbReference type="Gene3D" id="1.10.45.10">
    <property type="entry name" value="Vanillyl-alcohol Oxidase, Chain A, domain 4"/>
    <property type="match status" value="1"/>
</dbReference>
<dbReference type="Gene3D" id="3.30.70.2530">
    <property type="match status" value="1"/>
</dbReference>
<gene>
    <name evidence="3" type="ORF">C6N75_04570</name>
</gene>
<dbReference type="InterPro" id="IPR016166">
    <property type="entry name" value="FAD-bd_PCMH"/>
</dbReference>
<dbReference type="PROSITE" id="PS51387">
    <property type="entry name" value="FAD_PCMH"/>
    <property type="match status" value="1"/>
</dbReference>
<dbReference type="SUPFAM" id="SSF56176">
    <property type="entry name" value="FAD-binding/transporter-associated domain-like"/>
    <property type="match status" value="1"/>
</dbReference>
<dbReference type="AlphaFoldDB" id="A0A2S9Q182"/>
<dbReference type="OrthoDB" id="9800184at2"/>
<evidence type="ECO:0000313" key="4">
    <source>
        <dbReference type="Proteomes" id="UP000239322"/>
    </source>
</evidence>
<dbReference type="GO" id="GO:0003885">
    <property type="term" value="F:D-arabinono-1,4-lactone oxidase activity"/>
    <property type="evidence" value="ECO:0007669"/>
    <property type="project" value="InterPro"/>
</dbReference>
<dbReference type="Pfam" id="PF04030">
    <property type="entry name" value="ALO"/>
    <property type="match status" value="1"/>
</dbReference>
<dbReference type="GO" id="GO:0071949">
    <property type="term" value="F:FAD binding"/>
    <property type="evidence" value="ECO:0007669"/>
    <property type="project" value="InterPro"/>
</dbReference>
<dbReference type="Proteomes" id="UP000239322">
    <property type="component" value="Unassembled WGS sequence"/>
</dbReference>
<dbReference type="InterPro" id="IPR036318">
    <property type="entry name" value="FAD-bd_PCMH-like_sf"/>
</dbReference>
<evidence type="ECO:0000256" key="1">
    <source>
        <dbReference type="ARBA" id="ARBA00023002"/>
    </source>
</evidence>